<comment type="caution">
    <text evidence="1">The sequence shown here is derived from an EMBL/GenBank/DDBJ whole genome shotgun (WGS) entry which is preliminary data.</text>
</comment>
<accession>A0A368GZ62</accession>
<keyword evidence="2" id="KW-1185">Reference proteome</keyword>
<dbReference type="Proteomes" id="UP000252519">
    <property type="component" value="Unassembled WGS sequence"/>
</dbReference>
<proteinExistence type="predicted"/>
<dbReference type="EMBL" id="JOJR01000031">
    <property type="protein sequence ID" value="RCN49642.1"/>
    <property type="molecule type" value="Genomic_DNA"/>
</dbReference>
<gene>
    <name evidence="1" type="ORF">ANCCAN_04266</name>
</gene>
<evidence type="ECO:0000313" key="1">
    <source>
        <dbReference type="EMBL" id="RCN49642.1"/>
    </source>
</evidence>
<dbReference type="OrthoDB" id="5824787at2759"/>
<dbReference type="AlphaFoldDB" id="A0A368GZ62"/>
<reference evidence="1 2" key="1">
    <citation type="submission" date="2014-10" db="EMBL/GenBank/DDBJ databases">
        <title>Draft genome of the hookworm Ancylostoma caninum.</title>
        <authorList>
            <person name="Mitreva M."/>
        </authorList>
    </citation>
    <scope>NUCLEOTIDE SEQUENCE [LARGE SCALE GENOMIC DNA]</scope>
    <source>
        <strain evidence="1 2">Baltimore</strain>
    </source>
</reference>
<name>A0A368GZ62_ANCCA</name>
<organism evidence="1 2">
    <name type="scientific">Ancylostoma caninum</name>
    <name type="common">Dog hookworm</name>
    <dbReference type="NCBI Taxonomy" id="29170"/>
    <lineage>
        <taxon>Eukaryota</taxon>
        <taxon>Metazoa</taxon>
        <taxon>Ecdysozoa</taxon>
        <taxon>Nematoda</taxon>
        <taxon>Chromadorea</taxon>
        <taxon>Rhabditida</taxon>
        <taxon>Rhabditina</taxon>
        <taxon>Rhabditomorpha</taxon>
        <taxon>Strongyloidea</taxon>
        <taxon>Ancylostomatidae</taxon>
        <taxon>Ancylostomatinae</taxon>
        <taxon>Ancylostoma</taxon>
    </lineage>
</organism>
<evidence type="ECO:0000313" key="2">
    <source>
        <dbReference type="Proteomes" id="UP000252519"/>
    </source>
</evidence>
<dbReference type="STRING" id="29170.A0A368GZ62"/>
<sequence length="134" mass="15044">MQARKIRYVIGLTESSSVSKVAFSGRRHRPLNATFETEEELFLGTCDSREVAGAGVLVNTNLVMNIEQLTTRIGRLRLRRCGSTLALPIEDAVVENNDEGYDRLVQHLRVSAKEAKGARAIKKRLSYETLELIR</sequence>
<protein>
    <submittedName>
        <fullName evidence="1">Uncharacterized protein</fullName>
    </submittedName>
</protein>